<dbReference type="OrthoDB" id="1100019at2"/>
<protein>
    <recommendedName>
        <fullName evidence="7">DNA 3'-5' helicase</fullName>
        <ecNumber evidence="7">5.6.2.4</ecNumber>
    </recommendedName>
    <alternativeName>
        <fullName evidence="8">DNA 3'-5' helicase II</fullName>
    </alternativeName>
</protein>
<dbReference type="STRING" id="408657.SAMN04487995_3149"/>
<evidence type="ECO:0000256" key="7">
    <source>
        <dbReference type="ARBA" id="ARBA00034808"/>
    </source>
</evidence>
<evidence type="ECO:0000256" key="1">
    <source>
        <dbReference type="ARBA" id="ARBA00022741"/>
    </source>
</evidence>
<evidence type="ECO:0000259" key="11">
    <source>
        <dbReference type="PROSITE" id="PS51198"/>
    </source>
</evidence>
<keyword evidence="2 10" id="KW-0378">Hydrolase</keyword>
<gene>
    <name evidence="12" type="ORF">SAMN04487995_3149</name>
</gene>
<evidence type="ECO:0000256" key="5">
    <source>
        <dbReference type="ARBA" id="ARBA00023235"/>
    </source>
</evidence>
<dbReference type="AlphaFoldDB" id="A0A1H6VGC7"/>
<comment type="catalytic activity">
    <reaction evidence="6">
        <text>Couples ATP hydrolysis with the unwinding of duplex DNA by translocating in the 3'-5' direction.</text>
        <dbReference type="EC" id="5.6.2.4"/>
    </reaction>
</comment>
<proteinExistence type="predicted"/>
<evidence type="ECO:0000313" key="13">
    <source>
        <dbReference type="Proteomes" id="UP000199532"/>
    </source>
</evidence>
<dbReference type="PROSITE" id="PS51198">
    <property type="entry name" value="UVRD_HELICASE_ATP_BIND"/>
    <property type="match status" value="1"/>
</dbReference>
<dbReference type="GO" id="GO:0043138">
    <property type="term" value="F:3'-5' DNA helicase activity"/>
    <property type="evidence" value="ECO:0007669"/>
    <property type="project" value="UniProtKB-EC"/>
</dbReference>
<keyword evidence="3 10" id="KW-0347">Helicase</keyword>
<name>A0A1H6VGC7_9BACT</name>
<sequence length="616" mass="71282">MKKVRIEDWSPAGKLNLEETALKVISSKKNFLVVAGPGAGKTELLAQKACFLLQSNECKYPQRILAISFKRDAAYNLKERVRLRCEEVLSNRFDSMTFDSFAKLILDHFGNSLPQSLNIDKDYLILLDDKSVLEYYEKLDRTFRFSKTDKELISFHTTSKVGLDSHSNAISIRNAVWESMMKDKPSKLTFKMIMRLAEAIMTGNEKIKLFLQNTYSHIFLDEFQDATAIQYEFFKSCFLGGNSQITAVGDDKQRIMLWAGAQESVFEDYLLELSAEKAHLKMNFRCAPRLVALQNYLTEHLLGKTDFSTPDPKRHKEGGECFLWVFKNPDQEITTLFSTVYKLINEDKIKPREICILVKQSLNIYAGDLIDHFNEHGINARDESILQDLIAQDLSQYIIHSLYVIFDKRWKDSKTIALTFLNNLHTDLEQSQLLKSEISFSKFIKQCQQKYNDVYWNAERLGAVINEIIDFAGRDKIQYFYPMYKSVKFLDETLADIIRELTNLYNEDLGLIQALESLIGIETVPVMTVHKSKGLEYHTIIFVGLEDGAFWSYQKQPDEDKCAFFVALSRAKHRVIFTFSKTRKDRNGRIRNQSFKVIEDIFNELKNSGLVITEEK</sequence>
<evidence type="ECO:0000256" key="10">
    <source>
        <dbReference type="PROSITE-ProRule" id="PRU00560"/>
    </source>
</evidence>
<dbReference type="Proteomes" id="UP000199532">
    <property type="component" value="Unassembled WGS sequence"/>
</dbReference>
<dbReference type="Gene3D" id="3.40.50.300">
    <property type="entry name" value="P-loop containing nucleotide triphosphate hydrolases"/>
    <property type="match status" value="3"/>
</dbReference>
<dbReference type="Pfam" id="PF00580">
    <property type="entry name" value="UvrD-helicase"/>
    <property type="match status" value="1"/>
</dbReference>
<evidence type="ECO:0000256" key="6">
    <source>
        <dbReference type="ARBA" id="ARBA00034617"/>
    </source>
</evidence>
<dbReference type="GO" id="GO:0000725">
    <property type="term" value="P:recombinational repair"/>
    <property type="evidence" value="ECO:0007669"/>
    <property type="project" value="TreeGrafter"/>
</dbReference>
<dbReference type="GO" id="GO:0016887">
    <property type="term" value="F:ATP hydrolysis activity"/>
    <property type="evidence" value="ECO:0007669"/>
    <property type="project" value="RHEA"/>
</dbReference>
<dbReference type="InterPro" id="IPR000212">
    <property type="entry name" value="DNA_helicase_UvrD/REP"/>
</dbReference>
<dbReference type="CDD" id="cd17932">
    <property type="entry name" value="DEXQc_UvrD"/>
    <property type="match status" value="1"/>
</dbReference>
<evidence type="ECO:0000256" key="8">
    <source>
        <dbReference type="ARBA" id="ARBA00034923"/>
    </source>
</evidence>
<dbReference type="InterPro" id="IPR014017">
    <property type="entry name" value="DNA_helicase_UvrD-like_C"/>
</dbReference>
<dbReference type="PANTHER" id="PTHR11070:SF2">
    <property type="entry name" value="ATP-DEPENDENT DNA HELICASE SRS2"/>
    <property type="match status" value="1"/>
</dbReference>
<dbReference type="GO" id="GO:0003677">
    <property type="term" value="F:DNA binding"/>
    <property type="evidence" value="ECO:0007669"/>
    <property type="project" value="InterPro"/>
</dbReference>
<evidence type="ECO:0000256" key="3">
    <source>
        <dbReference type="ARBA" id="ARBA00022806"/>
    </source>
</evidence>
<dbReference type="RefSeq" id="WP_090336429.1">
    <property type="nucleotide sequence ID" value="NZ_FNXY01000004.1"/>
</dbReference>
<keyword evidence="4 10" id="KW-0067">ATP-binding</keyword>
<evidence type="ECO:0000256" key="9">
    <source>
        <dbReference type="ARBA" id="ARBA00048988"/>
    </source>
</evidence>
<evidence type="ECO:0000256" key="4">
    <source>
        <dbReference type="ARBA" id="ARBA00022840"/>
    </source>
</evidence>
<keyword evidence="1 10" id="KW-0547">Nucleotide-binding</keyword>
<keyword evidence="13" id="KW-1185">Reference proteome</keyword>
<keyword evidence="5" id="KW-0413">Isomerase</keyword>
<organism evidence="12 13">
    <name type="scientific">Dyadobacter koreensis</name>
    <dbReference type="NCBI Taxonomy" id="408657"/>
    <lineage>
        <taxon>Bacteria</taxon>
        <taxon>Pseudomonadati</taxon>
        <taxon>Bacteroidota</taxon>
        <taxon>Cytophagia</taxon>
        <taxon>Cytophagales</taxon>
        <taxon>Spirosomataceae</taxon>
        <taxon>Dyadobacter</taxon>
    </lineage>
</organism>
<dbReference type="SUPFAM" id="SSF52540">
    <property type="entry name" value="P-loop containing nucleoside triphosphate hydrolases"/>
    <property type="match status" value="1"/>
</dbReference>
<reference evidence="12 13" key="1">
    <citation type="submission" date="2016-10" db="EMBL/GenBank/DDBJ databases">
        <authorList>
            <person name="de Groot N.N."/>
        </authorList>
    </citation>
    <scope>NUCLEOTIDE SEQUENCE [LARGE SCALE GENOMIC DNA]</scope>
    <source>
        <strain evidence="12 13">DSM 19938</strain>
    </source>
</reference>
<evidence type="ECO:0000313" key="12">
    <source>
        <dbReference type="EMBL" id="SEJ03641.1"/>
    </source>
</evidence>
<evidence type="ECO:0000256" key="2">
    <source>
        <dbReference type="ARBA" id="ARBA00022801"/>
    </source>
</evidence>
<dbReference type="Pfam" id="PF13361">
    <property type="entry name" value="UvrD_C"/>
    <property type="match status" value="2"/>
</dbReference>
<dbReference type="InterPro" id="IPR027417">
    <property type="entry name" value="P-loop_NTPase"/>
</dbReference>
<dbReference type="PANTHER" id="PTHR11070">
    <property type="entry name" value="UVRD / RECB / PCRA DNA HELICASE FAMILY MEMBER"/>
    <property type="match status" value="1"/>
</dbReference>
<dbReference type="EMBL" id="FNXY01000004">
    <property type="protein sequence ID" value="SEJ03641.1"/>
    <property type="molecule type" value="Genomic_DNA"/>
</dbReference>
<feature type="binding site" evidence="10">
    <location>
        <begin position="35"/>
        <end position="42"/>
    </location>
    <ligand>
        <name>ATP</name>
        <dbReference type="ChEBI" id="CHEBI:30616"/>
    </ligand>
</feature>
<accession>A0A1H6VGC7</accession>
<dbReference type="InterPro" id="IPR014016">
    <property type="entry name" value="UvrD-like_ATP-bd"/>
</dbReference>
<dbReference type="EC" id="5.6.2.4" evidence="7"/>
<comment type="catalytic activity">
    <reaction evidence="9">
        <text>ATP + H2O = ADP + phosphate + H(+)</text>
        <dbReference type="Rhea" id="RHEA:13065"/>
        <dbReference type="ChEBI" id="CHEBI:15377"/>
        <dbReference type="ChEBI" id="CHEBI:15378"/>
        <dbReference type="ChEBI" id="CHEBI:30616"/>
        <dbReference type="ChEBI" id="CHEBI:43474"/>
        <dbReference type="ChEBI" id="CHEBI:456216"/>
        <dbReference type="EC" id="5.6.2.4"/>
    </reaction>
</comment>
<dbReference type="GO" id="GO:0005524">
    <property type="term" value="F:ATP binding"/>
    <property type="evidence" value="ECO:0007669"/>
    <property type="project" value="UniProtKB-UniRule"/>
</dbReference>
<feature type="domain" description="UvrD-like helicase ATP-binding" evidence="11">
    <location>
        <begin position="14"/>
        <end position="287"/>
    </location>
</feature>